<protein>
    <submittedName>
        <fullName evidence="1">Uncharacterized protein</fullName>
    </submittedName>
</protein>
<dbReference type="AlphaFoldDB" id="Q6NJ53"/>
<dbReference type="HOGENOM" id="CLU_3134581_0_0_11"/>
<evidence type="ECO:0000313" key="1">
    <source>
        <dbReference type="EMBL" id="CAE49072.1"/>
    </source>
</evidence>
<accession>Q6NJ53</accession>
<name>Q6NJ53_CORDI</name>
<gene>
    <name evidence="1" type="ordered locus">DIP0560</name>
</gene>
<proteinExistence type="predicted"/>
<sequence>MRRQLGNLVEVFTEPTEYIRQTHRHEKSGGHLRIDGAQVVTTHGGGIAQ</sequence>
<organism evidence="1 2">
    <name type="scientific">Corynebacterium diphtheriae (strain ATCC 700971 / NCTC 13129 / Biotype gravis)</name>
    <dbReference type="NCBI Taxonomy" id="257309"/>
    <lineage>
        <taxon>Bacteria</taxon>
        <taxon>Bacillati</taxon>
        <taxon>Actinomycetota</taxon>
        <taxon>Actinomycetes</taxon>
        <taxon>Mycobacteriales</taxon>
        <taxon>Corynebacteriaceae</taxon>
        <taxon>Corynebacterium</taxon>
    </lineage>
</organism>
<dbReference type="Proteomes" id="UP000002198">
    <property type="component" value="Chromosome"/>
</dbReference>
<dbReference type="STRING" id="257309.DIP0560"/>
<keyword evidence="2" id="KW-1185">Reference proteome</keyword>
<evidence type="ECO:0000313" key="2">
    <source>
        <dbReference type="Proteomes" id="UP000002198"/>
    </source>
</evidence>
<dbReference type="EMBL" id="BX248355">
    <property type="protein sequence ID" value="CAE49072.1"/>
    <property type="molecule type" value="Genomic_DNA"/>
</dbReference>
<reference evidence="1 2" key="1">
    <citation type="journal article" date="2003" name="Nucleic Acids Res.">
        <title>The complete genome sequence and analysis of Corynebacterium diphtheriae NCTC13129.</title>
        <authorList>
            <person name="Cerdeno-Tarraga A.M."/>
            <person name="Efstratiou A."/>
            <person name="Dover L.G."/>
            <person name="Holden M.T.G."/>
            <person name="Pallen M."/>
            <person name="Bentley S.D."/>
            <person name="Besra G.S."/>
            <person name="Churcher C."/>
            <person name="James K.D."/>
            <person name="De Zoysa A."/>
            <person name="Chillingworth T."/>
            <person name="Cronin A."/>
            <person name="Dowd L."/>
            <person name="Feltwell T."/>
            <person name="Hamlin N."/>
            <person name="Holroyd S."/>
            <person name="Jagels K."/>
            <person name="Moule S."/>
            <person name="Quail M.A."/>
            <person name="Rabbinowitsch E."/>
            <person name="Rutherford K."/>
            <person name="Thomson N.R."/>
            <person name="Unwin L."/>
            <person name="Whitehead S."/>
            <person name="Barrell B.G.Parkhill.J."/>
        </authorList>
    </citation>
    <scope>NUCLEOTIDE SEQUENCE [LARGE SCALE GENOMIC DNA]</scope>
    <source>
        <strain evidence="2">ATCC 700971 / NCTC 13129 / Biotype gravis</strain>
    </source>
</reference>
<dbReference type="KEGG" id="cdi:DIP0560"/>